<feature type="transmembrane region" description="Helical" evidence="2">
    <location>
        <begin position="760"/>
        <end position="776"/>
    </location>
</feature>
<keyword evidence="2" id="KW-0812">Transmembrane</keyword>
<feature type="compositionally biased region" description="Basic residues" evidence="1">
    <location>
        <begin position="375"/>
        <end position="386"/>
    </location>
</feature>
<organism evidence="5 6">
    <name type="scientific">Pholiota conissans</name>
    <dbReference type="NCBI Taxonomy" id="109636"/>
    <lineage>
        <taxon>Eukaryota</taxon>
        <taxon>Fungi</taxon>
        <taxon>Dikarya</taxon>
        <taxon>Basidiomycota</taxon>
        <taxon>Agaricomycotina</taxon>
        <taxon>Agaricomycetes</taxon>
        <taxon>Agaricomycetidae</taxon>
        <taxon>Agaricales</taxon>
        <taxon>Agaricineae</taxon>
        <taxon>Strophariaceae</taxon>
        <taxon>Pholiota</taxon>
    </lineage>
</organism>
<gene>
    <name evidence="5" type="ORF">BDN70DRAFT_956980</name>
</gene>
<feature type="transmembrane region" description="Helical" evidence="2">
    <location>
        <begin position="105"/>
        <end position="128"/>
    </location>
</feature>
<dbReference type="OrthoDB" id="2274698at2759"/>
<feature type="region of interest" description="Disordered" evidence="1">
    <location>
        <begin position="339"/>
        <end position="386"/>
    </location>
</feature>
<evidence type="ECO:0000259" key="3">
    <source>
        <dbReference type="Pfam" id="PF10334"/>
    </source>
</evidence>
<evidence type="ECO:0000259" key="4">
    <source>
        <dbReference type="Pfam" id="PF10337"/>
    </source>
</evidence>
<feature type="transmembrane region" description="Helical" evidence="2">
    <location>
        <begin position="53"/>
        <end position="70"/>
    </location>
</feature>
<feature type="domain" description="DUF2421" evidence="3">
    <location>
        <begin position="815"/>
        <end position="1034"/>
    </location>
</feature>
<keyword evidence="6" id="KW-1185">Reference proteome</keyword>
<reference evidence="5" key="1">
    <citation type="submission" date="2020-11" db="EMBL/GenBank/DDBJ databases">
        <authorList>
            <consortium name="DOE Joint Genome Institute"/>
            <person name="Ahrendt S."/>
            <person name="Riley R."/>
            <person name="Andreopoulos W."/>
            <person name="Labutti K."/>
            <person name="Pangilinan J."/>
            <person name="Ruiz-Duenas F.J."/>
            <person name="Barrasa J.M."/>
            <person name="Sanchez-Garcia M."/>
            <person name="Camarero S."/>
            <person name="Miyauchi S."/>
            <person name="Serrano A."/>
            <person name="Linde D."/>
            <person name="Babiker R."/>
            <person name="Drula E."/>
            <person name="Ayuso-Fernandez I."/>
            <person name="Pacheco R."/>
            <person name="Padilla G."/>
            <person name="Ferreira P."/>
            <person name="Barriuso J."/>
            <person name="Kellner H."/>
            <person name="Castanera R."/>
            <person name="Alfaro M."/>
            <person name="Ramirez L."/>
            <person name="Pisabarro A.G."/>
            <person name="Kuo A."/>
            <person name="Tritt A."/>
            <person name="Lipzen A."/>
            <person name="He G."/>
            <person name="Yan M."/>
            <person name="Ng V."/>
            <person name="Cullen D."/>
            <person name="Martin F."/>
            <person name="Rosso M.-N."/>
            <person name="Henrissat B."/>
            <person name="Hibbett D."/>
            <person name="Martinez A.T."/>
            <person name="Grigoriev I.V."/>
        </authorList>
    </citation>
    <scope>NUCLEOTIDE SEQUENCE</scope>
    <source>
        <strain evidence="5">CIRM-BRFM 674</strain>
    </source>
</reference>
<comment type="caution">
    <text evidence="5">The sequence shown here is derived from an EMBL/GenBank/DDBJ whole genome shotgun (WGS) entry which is preliminary data.</text>
</comment>
<dbReference type="InterPro" id="IPR018823">
    <property type="entry name" value="ArAE_2_N"/>
</dbReference>
<sequence>MPPKGEETPNSGSSSSSSLEEPKNVWLVPILAFADNHFAWVFRNLQWSQVKPVLRCALVAWISTVLFVIPAVETKMGQASFLILIAAFLSPPNDPFMAVLERETLIVLFVTMAWGWSCFGIFLANLARHEHDPNATFTAAVTGQYIEAAPTVIMAIFVFFGSAFFLYIKARQGPGPYIFACVFACICIDICMTTASLFPYPFYLIGRSIAIPITMHSAIALLASIFVFPSTISAVFTTRLSSVLAPMLSTLTMHRALLSDSLSSPSFSATLTAMRSETKKVEAALIPVAAARRLLKSDLIYGRFSPGDFRAFHGLFRRMAGRADGLSVYFGLIDPSRERFPGTANPTPAGTAPATPHRGMSRATSRAPSIERERDHHHHHHHSHHHILHSSLLSLARARAKKPEYAVGTFESQRYLNLELTRLHDPHEEEYTERTVELLKESCDPLLEVCYSGIETAQKWFGTVRDGRLQYLLGIKQAEAKKRQKERLDVIREVRDKVVQKLEEFKEISRYARVLSSIYMPLSQDRRDYVMPPHRYLFNCYVYQYNLIQIASIVVEMLDEILRLEAERTVCKLWTPAERVFLWNPWSIPAGVEHLTDDEDPDVIQGLRVNHADLGLPRRRDPDALPPRNLFESAMALVHRFVVGLGGGNAIFSLKAGALTVILCLPSFIQSSASFAYDNRAVWGIFMGQLTLARFRGETTFVLTARIIMTFFGGITGMVMWYISCGSARGNPFGLAAVCFVCFPFFFFARLYWPIPPMSNIVFFVTSVLVIGFSYQDTHIVVPGAPGYGFSVFWKRFVLVTVGVVAAFIFSFLPPSTTIRRYQRNLLATTMAEMGTIYCNILSFANTKHEAEIQDIVSSLLAVRNKLKKSATLNTNVIYEFSLRGRWPAERYQKIADLQMALAYSLSHLMSVLEHIEPSWSRAFLQRTRFMDPDFQGDILAVISMVSLSLRTGTPLPQITPCPLIDRFMLKYHGLDVIHKDSEEDYGLPRTLSLDTLRNEQYLMFSVGISTAYGIINRLDRLMLAVKEVVGEQYHIHGVGFVAQGAPGFDFGANLGHNVYGELRPQGVELGERTNTVHFDS</sequence>
<feature type="transmembrane region" description="Helical" evidence="2">
    <location>
        <begin position="218"/>
        <end position="237"/>
    </location>
</feature>
<name>A0A9P6D560_9AGAR</name>
<feature type="domain" description="Putative ER transporter 6TM N-terminal" evidence="4">
    <location>
        <begin position="39"/>
        <end position="512"/>
    </location>
</feature>
<feature type="transmembrane region" description="Helical" evidence="2">
    <location>
        <begin position="701"/>
        <end position="723"/>
    </location>
</feature>
<protein>
    <recommendedName>
        <fullName evidence="7">DUF2421 domain-containing protein</fullName>
    </recommendedName>
</protein>
<evidence type="ECO:0000313" key="5">
    <source>
        <dbReference type="EMBL" id="KAF9483730.1"/>
    </source>
</evidence>
<evidence type="ECO:0000313" key="6">
    <source>
        <dbReference type="Proteomes" id="UP000807469"/>
    </source>
</evidence>
<dbReference type="Proteomes" id="UP000807469">
    <property type="component" value="Unassembled WGS sequence"/>
</dbReference>
<dbReference type="EMBL" id="MU155150">
    <property type="protein sequence ID" value="KAF9483730.1"/>
    <property type="molecule type" value="Genomic_DNA"/>
</dbReference>
<feature type="transmembrane region" description="Helical" evidence="2">
    <location>
        <begin position="796"/>
        <end position="814"/>
    </location>
</feature>
<feature type="transmembrane region" description="Helical" evidence="2">
    <location>
        <begin position="735"/>
        <end position="753"/>
    </location>
</feature>
<keyword evidence="2" id="KW-0472">Membrane</keyword>
<dbReference type="AlphaFoldDB" id="A0A9P6D560"/>
<keyword evidence="2" id="KW-1133">Transmembrane helix</keyword>
<feature type="transmembrane region" description="Helical" evidence="2">
    <location>
        <begin position="177"/>
        <end position="198"/>
    </location>
</feature>
<dbReference type="InterPro" id="IPR018820">
    <property type="entry name" value="BRE4-related_DUF2421"/>
</dbReference>
<evidence type="ECO:0008006" key="7">
    <source>
        <dbReference type="Google" id="ProtNLM"/>
    </source>
</evidence>
<accession>A0A9P6D560</accession>
<dbReference type="PANTHER" id="PTHR37994:SF1">
    <property type="entry name" value="ER TRANSPORTER 6TM N-TERMINAL DOMAIN-CONTAINING PROTEIN"/>
    <property type="match status" value="1"/>
</dbReference>
<dbReference type="PANTHER" id="PTHR37994">
    <property type="entry name" value="ARAE_2_N DOMAIN-CONTAINING PROTEIN-RELATED"/>
    <property type="match status" value="1"/>
</dbReference>
<feature type="compositionally biased region" description="Low complexity" evidence="1">
    <location>
        <begin position="341"/>
        <end position="356"/>
    </location>
</feature>
<evidence type="ECO:0000256" key="2">
    <source>
        <dbReference type="SAM" id="Phobius"/>
    </source>
</evidence>
<proteinExistence type="predicted"/>
<dbReference type="Pfam" id="PF10334">
    <property type="entry name" value="BRE4"/>
    <property type="match status" value="1"/>
</dbReference>
<evidence type="ECO:0000256" key="1">
    <source>
        <dbReference type="SAM" id="MobiDB-lite"/>
    </source>
</evidence>
<feature type="transmembrane region" description="Helical" evidence="2">
    <location>
        <begin position="148"/>
        <end position="168"/>
    </location>
</feature>
<dbReference type="Pfam" id="PF10337">
    <property type="entry name" value="ArAE_2_N"/>
    <property type="match status" value="1"/>
</dbReference>